<dbReference type="InterPro" id="IPR021109">
    <property type="entry name" value="Peptidase_aspartic_dom_sf"/>
</dbReference>
<accession>F5REV3</accession>
<protein>
    <submittedName>
        <fullName evidence="2">Aspartyl protease</fullName>
    </submittedName>
</protein>
<dbReference type="eggNOG" id="COG3577">
    <property type="taxonomic scope" value="Bacteria"/>
</dbReference>
<reference evidence="2 3" key="1">
    <citation type="journal article" date="2011" name="J. Bacteriol.">
        <title>Genome sequence of Methyloversatilis universalis FAM5T, a methylotrophic representative of the order Rhodocyclales.</title>
        <authorList>
            <person name="Kittichotirat W."/>
            <person name="Good N.M."/>
            <person name="Hall R."/>
            <person name="Bringel F."/>
            <person name="Lajus A."/>
            <person name="Medigue C."/>
            <person name="Smalley N.E."/>
            <person name="Beck D."/>
            <person name="Bumgarner R."/>
            <person name="Vuilleumier S."/>
            <person name="Kalyuzhnaya M.G."/>
        </authorList>
    </citation>
    <scope>NUCLEOTIDE SEQUENCE [LARGE SCALE GENOMIC DNA]</scope>
    <source>
        <strain evidence="3">ATCC BAA-1314 / JCM 13912 / FAM5</strain>
    </source>
</reference>
<keyword evidence="1" id="KW-0732">Signal</keyword>
<comment type="caution">
    <text evidence="2">The sequence shown here is derived from an EMBL/GenBank/DDBJ whole genome shotgun (WGS) entry which is preliminary data.</text>
</comment>
<feature type="chain" id="PRO_5003325831" evidence="1">
    <location>
        <begin position="27"/>
        <end position="219"/>
    </location>
</feature>
<feature type="signal peptide" evidence="1">
    <location>
        <begin position="1"/>
        <end position="26"/>
    </location>
</feature>
<dbReference type="NCBIfam" id="TIGR02281">
    <property type="entry name" value="clan_AA_DTGA"/>
    <property type="match status" value="1"/>
</dbReference>
<dbReference type="EMBL" id="AFHG01000052">
    <property type="protein sequence ID" value="EGK71434.1"/>
    <property type="molecule type" value="Genomic_DNA"/>
</dbReference>
<dbReference type="Pfam" id="PF13975">
    <property type="entry name" value="gag-asp_proteas"/>
    <property type="match status" value="1"/>
</dbReference>
<keyword evidence="2" id="KW-0645">Protease</keyword>
<proteinExistence type="predicted"/>
<evidence type="ECO:0000313" key="3">
    <source>
        <dbReference type="Proteomes" id="UP000005019"/>
    </source>
</evidence>
<dbReference type="Gene3D" id="2.40.70.10">
    <property type="entry name" value="Acid Proteases"/>
    <property type="match status" value="1"/>
</dbReference>
<gene>
    <name evidence="2" type="ORF">METUNv1_02828</name>
</gene>
<sequence length="219" mass="23172">MGFIETPPRRILAALALGVLALPADALDVSLAGVFGGKAVLVIDGGAPRTLAVGARSPEGVKLLSVEGDRAWVEIEGRRTALRIGENVASIRGVAESSSVIHLNADAQGHFETPGAINGVPMKFLLDTGATVVAMDRNHARRAGVDLSKGAEIQVQTANGVVRAWRVKLASVKVGSVLLTDIDAAVMEADMPRVLLGMSFLNRMDMQRNGQVMTLRQRF</sequence>
<dbReference type="GO" id="GO:0006508">
    <property type="term" value="P:proteolysis"/>
    <property type="evidence" value="ECO:0007669"/>
    <property type="project" value="UniProtKB-KW"/>
</dbReference>
<dbReference type="PROSITE" id="PS00141">
    <property type="entry name" value="ASP_PROTEASE"/>
    <property type="match status" value="1"/>
</dbReference>
<dbReference type="SUPFAM" id="SSF50630">
    <property type="entry name" value="Acid proteases"/>
    <property type="match status" value="1"/>
</dbReference>
<dbReference type="InterPro" id="IPR001969">
    <property type="entry name" value="Aspartic_peptidase_AS"/>
</dbReference>
<dbReference type="GO" id="GO:0004190">
    <property type="term" value="F:aspartic-type endopeptidase activity"/>
    <property type="evidence" value="ECO:0007669"/>
    <property type="project" value="InterPro"/>
</dbReference>
<keyword evidence="3" id="KW-1185">Reference proteome</keyword>
<evidence type="ECO:0000256" key="1">
    <source>
        <dbReference type="SAM" id="SignalP"/>
    </source>
</evidence>
<dbReference type="RefSeq" id="WP_008062813.1">
    <property type="nucleotide sequence ID" value="NZ_AFHG01000052.1"/>
</dbReference>
<name>F5REV3_METUF</name>
<dbReference type="Proteomes" id="UP000005019">
    <property type="component" value="Unassembled WGS sequence"/>
</dbReference>
<dbReference type="OrthoDB" id="185963at2"/>
<evidence type="ECO:0000313" key="2">
    <source>
        <dbReference type="EMBL" id="EGK71434.1"/>
    </source>
</evidence>
<dbReference type="CDD" id="cd05483">
    <property type="entry name" value="retropepsin_like_bacteria"/>
    <property type="match status" value="1"/>
</dbReference>
<dbReference type="STRING" id="1000565.METUNv1_02828"/>
<dbReference type="AlphaFoldDB" id="F5REV3"/>
<organism evidence="2 3">
    <name type="scientific">Methyloversatilis universalis (strain ATCC BAA-1314 / DSM 25237 / JCM 13912 / CCUG 52030 / FAM5)</name>
    <dbReference type="NCBI Taxonomy" id="1000565"/>
    <lineage>
        <taxon>Bacteria</taxon>
        <taxon>Pseudomonadati</taxon>
        <taxon>Pseudomonadota</taxon>
        <taxon>Betaproteobacteria</taxon>
        <taxon>Nitrosomonadales</taxon>
        <taxon>Sterolibacteriaceae</taxon>
        <taxon>Methyloversatilis</taxon>
    </lineage>
</organism>
<dbReference type="InterPro" id="IPR011969">
    <property type="entry name" value="Clan_AA_Asp_peptidase_C"/>
</dbReference>
<dbReference type="InterPro" id="IPR034122">
    <property type="entry name" value="Retropepsin-like_bacterial"/>
</dbReference>
<keyword evidence="2" id="KW-0378">Hydrolase</keyword>